<evidence type="ECO:0000313" key="2">
    <source>
        <dbReference type="Proteomes" id="UP000095287"/>
    </source>
</evidence>
<feature type="chain" id="PRO_5009314374" evidence="1">
    <location>
        <begin position="23"/>
        <end position="236"/>
    </location>
</feature>
<dbReference type="SUPFAM" id="SSF53756">
    <property type="entry name" value="UDP-Glycosyltransferase/glycogen phosphorylase"/>
    <property type="match status" value="1"/>
</dbReference>
<keyword evidence="1" id="KW-0732">Signal</keyword>
<evidence type="ECO:0000313" key="3">
    <source>
        <dbReference type="WBParaSite" id="L893_g339.t1"/>
    </source>
</evidence>
<dbReference type="Proteomes" id="UP000095287">
    <property type="component" value="Unplaced"/>
</dbReference>
<protein>
    <submittedName>
        <fullName evidence="3">Glucuronosyltransferase</fullName>
    </submittedName>
</protein>
<accession>A0A1I8A7X6</accession>
<reference evidence="3" key="1">
    <citation type="submission" date="2016-11" db="UniProtKB">
        <authorList>
            <consortium name="WormBaseParasite"/>
        </authorList>
    </citation>
    <scope>IDENTIFICATION</scope>
</reference>
<dbReference type="WBParaSite" id="L893_g339.t1">
    <property type="protein sequence ID" value="L893_g339.t1"/>
    <property type="gene ID" value="L893_g339"/>
</dbReference>
<organism evidence="2 3">
    <name type="scientific">Steinernema glaseri</name>
    <dbReference type="NCBI Taxonomy" id="37863"/>
    <lineage>
        <taxon>Eukaryota</taxon>
        <taxon>Metazoa</taxon>
        <taxon>Ecdysozoa</taxon>
        <taxon>Nematoda</taxon>
        <taxon>Chromadorea</taxon>
        <taxon>Rhabditida</taxon>
        <taxon>Tylenchina</taxon>
        <taxon>Panagrolaimomorpha</taxon>
        <taxon>Strongyloidoidea</taxon>
        <taxon>Steinernematidae</taxon>
        <taxon>Steinernema</taxon>
    </lineage>
</organism>
<name>A0A1I8A7X6_9BILA</name>
<dbReference type="AlphaFoldDB" id="A0A1I8A7X6"/>
<sequence>MMPTVAVAYVQIVLLVTVHVQCANILITLMHDSISHIGSMKPYFLRLGDAGHNVTVLDTTPLVKPKYFGDKVNVYHLHVPEKQNYREIMGTALWKPNPSPLSVPELCVMQNEVFEKILDEHYDRFKPMLEQKWDVIVSDELFGVHQFALDMYHFKKHRTPYIVFGTSNNLFTSQMYSSLGHSGPSQMHTFIQTPRNDEDLYKPESFWHRLENFKQHVLEYFGLESYRMSSEQVFTL</sequence>
<evidence type="ECO:0000256" key="1">
    <source>
        <dbReference type="SAM" id="SignalP"/>
    </source>
</evidence>
<proteinExistence type="predicted"/>
<feature type="signal peptide" evidence="1">
    <location>
        <begin position="1"/>
        <end position="22"/>
    </location>
</feature>
<keyword evidence="2" id="KW-1185">Reference proteome</keyword>